<gene>
    <name evidence="2" type="ORF">JOE21_000057</name>
</gene>
<dbReference type="RefSeq" id="WP_309860824.1">
    <property type="nucleotide sequence ID" value="NZ_JAVDQG010000001.1"/>
</dbReference>
<proteinExistence type="predicted"/>
<evidence type="ECO:0000313" key="3">
    <source>
        <dbReference type="Proteomes" id="UP001185012"/>
    </source>
</evidence>
<comment type="caution">
    <text evidence="2">The sequence shown here is derived from an EMBL/GenBank/DDBJ whole genome shotgun (WGS) entry which is preliminary data.</text>
</comment>
<evidence type="ECO:0000259" key="1">
    <source>
        <dbReference type="Pfam" id="PF02915"/>
    </source>
</evidence>
<dbReference type="SUPFAM" id="SSF47240">
    <property type="entry name" value="Ferritin-like"/>
    <property type="match status" value="1"/>
</dbReference>
<evidence type="ECO:0000313" key="2">
    <source>
        <dbReference type="EMBL" id="MDR6224069.1"/>
    </source>
</evidence>
<dbReference type="EMBL" id="JAVDQG010000001">
    <property type="protein sequence ID" value="MDR6224069.1"/>
    <property type="molecule type" value="Genomic_DNA"/>
</dbReference>
<name>A0ABU1IJ95_9BACL</name>
<accession>A0ABU1IJ95</accession>
<protein>
    <submittedName>
        <fullName evidence="2">Rubrerythrin</fullName>
    </submittedName>
</protein>
<feature type="domain" description="Rubrerythrin diiron-binding" evidence="1">
    <location>
        <begin position="10"/>
        <end position="59"/>
    </location>
</feature>
<dbReference type="InterPro" id="IPR003251">
    <property type="entry name" value="Rr_diiron-bd_dom"/>
</dbReference>
<dbReference type="Pfam" id="PF02915">
    <property type="entry name" value="Rubrerythrin"/>
    <property type="match status" value="1"/>
</dbReference>
<organism evidence="2 3">
    <name type="scientific">Desmospora profundinema</name>
    <dbReference type="NCBI Taxonomy" id="1571184"/>
    <lineage>
        <taxon>Bacteria</taxon>
        <taxon>Bacillati</taxon>
        <taxon>Bacillota</taxon>
        <taxon>Bacilli</taxon>
        <taxon>Bacillales</taxon>
        <taxon>Thermoactinomycetaceae</taxon>
        <taxon>Desmospora</taxon>
    </lineage>
</organism>
<keyword evidence="3" id="KW-1185">Reference proteome</keyword>
<sequence length="61" mass="7171">MSKDYYLAQDAYKLEDLAAKKYAFYAQNAKNAQVQQLFNQIAQDQQQGAQTFRQMMNQFPQ</sequence>
<dbReference type="Proteomes" id="UP001185012">
    <property type="component" value="Unassembled WGS sequence"/>
</dbReference>
<dbReference type="InterPro" id="IPR009078">
    <property type="entry name" value="Ferritin-like_SF"/>
</dbReference>
<reference evidence="2 3" key="1">
    <citation type="submission" date="2023-07" db="EMBL/GenBank/DDBJ databases">
        <title>Genomic Encyclopedia of Type Strains, Phase IV (KMG-IV): sequencing the most valuable type-strain genomes for metagenomic binning, comparative biology and taxonomic classification.</title>
        <authorList>
            <person name="Goeker M."/>
        </authorList>
    </citation>
    <scope>NUCLEOTIDE SEQUENCE [LARGE SCALE GENOMIC DNA]</scope>
    <source>
        <strain evidence="2 3">DSM 45903</strain>
    </source>
</reference>